<organism evidence="1 2">
    <name type="scientific">Trichuris suis</name>
    <name type="common">pig whipworm</name>
    <dbReference type="NCBI Taxonomy" id="68888"/>
    <lineage>
        <taxon>Eukaryota</taxon>
        <taxon>Metazoa</taxon>
        <taxon>Ecdysozoa</taxon>
        <taxon>Nematoda</taxon>
        <taxon>Enoplea</taxon>
        <taxon>Dorylaimia</taxon>
        <taxon>Trichinellida</taxon>
        <taxon>Trichuridae</taxon>
        <taxon>Trichuris</taxon>
    </lineage>
</organism>
<dbReference type="EMBL" id="KL363185">
    <property type="protein sequence ID" value="KFD58215.1"/>
    <property type="molecule type" value="Genomic_DNA"/>
</dbReference>
<reference evidence="1 2" key="1">
    <citation type="journal article" date="2014" name="Nat. Genet.">
        <title>Genome and transcriptome of the porcine whipworm Trichuris suis.</title>
        <authorList>
            <person name="Jex A.R."/>
            <person name="Nejsum P."/>
            <person name="Schwarz E.M."/>
            <person name="Hu L."/>
            <person name="Young N.D."/>
            <person name="Hall R.S."/>
            <person name="Korhonen P.K."/>
            <person name="Liao S."/>
            <person name="Thamsborg S."/>
            <person name="Xia J."/>
            <person name="Xu P."/>
            <person name="Wang S."/>
            <person name="Scheerlinck J.P."/>
            <person name="Hofmann A."/>
            <person name="Sternberg P.W."/>
            <person name="Wang J."/>
            <person name="Gasser R.B."/>
        </authorList>
    </citation>
    <scope>NUCLEOTIDE SEQUENCE [LARGE SCALE GENOMIC DNA]</scope>
    <source>
        <strain evidence="1">DCEP-RM93M</strain>
    </source>
</reference>
<keyword evidence="2" id="KW-1185">Reference proteome</keyword>
<feature type="non-terminal residue" evidence="1">
    <location>
        <position position="1"/>
    </location>
</feature>
<dbReference type="AlphaFoldDB" id="A0A085MLW9"/>
<evidence type="ECO:0000313" key="2">
    <source>
        <dbReference type="Proteomes" id="UP000030764"/>
    </source>
</evidence>
<proteinExistence type="predicted"/>
<protein>
    <submittedName>
        <fullName evidence="1">Uncharacterized protein</fullName>
    </submittedName>
</protein>
<gene>
    <name evidence="1" type="ORF">M513_00978</name>
</gene>
<evidence type="ECO:0000313" key="1">
    <source>
        <dbReference type="EMBL" id="KFD58215.1"/>
    </source>
</evidence>
<accession>A0A085MLW9</accession>
<feature type="non-terminal residue" evidence="1">
    <location>
        <position position="264"/>
    </location>
</feature>
<name>A0A085MLW9_9BILA</name>
<dbReference type="Proteomes" id="UP000030764">
    <property type="component" value="Unassembled WGS sequence"/>
</dbReference>
<sequence length="264" mass="29460">VRSSLRRRTSVDSIVANTDSSVSLLRLATSTSLRDCYEVFSNETMKPLKLKDHFKRCYADNSSKDVSISLLIAKGGMPHAIGKELMIPAIAERYKLCLKNAQKQLRADDQNLIKTVRYHWVHVEAAFLQAELRKARGVTVSKSRRSDKKEGWASEADVELCCEHLRALRDDFSRRFQEILSIVIPDCDQPIYESRGRGNLDARRAAEIGIQRVAKAQAGRVTSGSGCKNKCQSCTLLSGPCALNWGAGRTTQRKGTDSKDVDQE</sequence>